<sequence length="159" mass="18191">MFLGAKEKVKILALDRDGLQAILAGMTDSSTRNLKESRAIHYPGVDTKLPEEPHTVITSDKVLYHKTTHDTAPVYTRERGRQTKVRPLHLAPTTCQPEVLSRLHLMLMSTSEPKTRVVPRRKLRDEIISNLRCDVEGLFTFHDEKVHVRYLRLKPSSGR</sequence>
<protein>
    <submittedName>
        <fullName evidence="1">Uncharacterized protein</fullName>
    </submittedName>
</protein>
<accession>A0A2H3AV86</accession>
<organism evidence="1 2">
    <name type="scientific">Armillaria solidipes</name>
    <dbReference type="NCBI Taxonomy" id="1076256"/>
    <lineage>
        <taxon>Eukaryota</taxon>
        <taxon>Fungi</taxon>
        <taxon>Dikarya</taxon>
        <taxon>Basidiomycota</taxon>
        <taxon>Agaricomycotina</taxon>
        <taxon>Agaricomycetes</taxon>
        <taxon>Agaricomycetidae</taxon>
        <taxon>Agaricales</taxon>
        <taxon>Marasmiineae</taxon>
        <taxon>Physalacriaceae</taxon>
        <taxon>Armillaria</taxon>
    </lineage>
</organism>
<dbReference type="AlphaFoldDB" id="A0A2H3AV86"/>
<keyword evidence="2" id="KW-1185">Reference proteome</keyword>
<dbReference type="Proteomes" id="UP000218334">
    <property type="component" value="Unassembled WGS sequence"/>
</dbReference>
<dbReference type="EMBL" id="KZ293475">
    <property type="protein sequence ID" value="PBK61470.1"/>
    <property type="molecule type" value="Genomic_DNA"/>
</dbReference>
<proteinExistence type="predicted"/>
<name>A0A2H3AV86_9AGAR</name>
<gene>
    <name evidence="1" type="ORF">ARMSODRAFT_660140</name>
</gene>
<reference evidence="2" key="1">
    <citation type="journal article" date="2017" name="Nat. Ecol. Evol.">
        <title>Genome expansion and lineage-specific genetic innovations in the forest pathogenic fungi Armillaria.</title>
        <authorList>
            <person name="Sipos G."/>
            <person name="Prasanna A.N."/>
            <person name="Walter M.C."/>
            <person name="O'Connor E."/>
            <person name="Balint B."/>
            <person name="Krizsan K."/>
            <person name="Kiss B."/>
            <person name="Hess J."/>
            <person name="Varga T."/>
            <person name="Slot J."/>
            <person name="Riley R."/>
            <person name="Boka B."/>
            <person name="Rigling D."/>
            <person name="Barry K."/>
            <person name="Lee J."/>
            <person name="Mihaltcheva S."/>
            <person name="LaButti K."/>
            <person name="Lipzen A."/>
            <person name="Waldron R."/>
            <person name="Moloney N.M."/>
            <person name="Sperisen C."/>
            <person name="Kredics L."/>
            <person name="Vagvoelgyi C."/>
            <person name="Patrignani A."/>
            <person name="Fitzpatrick D."/>
            <person name="Nagy I."/>
            <person name="Doyle S."/>
            <person name="Anderson J.B."/>
            <person name="Grigoriev I.V."/>
            <person name="Gueldener U."/>
            <person name="Muensterkoetter M."/>
            <person name="Nagy L.G."/>
        </authorList>
    </citation>
    <scope>NUCLEOTIDE SEQUENCE [LARGE SCALE GENOMIC DNA]</scope>
    <source>
        <strain evidence="2">28-4</strain>
    </source>
</reference>
<evidence type="ECO:0000313" key="2">
    <source>
        <dbReference type="Proteomes" id="UP000218334"/>
    </source>
</evidence>
<evidence type="ECO:0000313" key="1">
    <source>
        <dbReference type="EMBL" id="PBK61470.1"/>
    </source>
</evidence>